<dbReference type="EMBL" id="JAKIKS010000023">
    <property type="protein sequence ID" value="MCL1124380.1"/>
    <property type="molecule type" value="Genomic_DNA"/>
</dbReference>
<evidence type="ECO:0008006" key="3">
    <source>
        <dbReference type="Google" id="ProtNLM"/>
    </source>
</evidence>
<dbReference type="InterPro" id="IPR027417">
    <property type="entry name" value="P-loop_NTPase"/>
</dbReference>
<dbReference type="RefSeq" id="WP_248939662.1">
    <property type="nucleotide sequence ID" value="NZ_JAKIKS010000023.1"/>
</dbReference>
<name>A0ABT0LA68_9GAMM</name>
<evidence type="ECO:0000313" key="2">
    <source>
        <dbReference type="Proteomes" id="UP001203423"/>
    </source>
</evidence>
<dbReference type="Proteomes" id="UP001203423">
    <property type="component" value="Unassembled WGS sequence"/>
</dbReference>
<dbReference type="SUPFAM" id="SSF52540">
    <property type="entry name" value="P-loop containing nucleoside triphosphate hydrolases"/>
    <property type="match status" value="1"/>
</dbReference>
<gene>
    <name evidence="1" type="ORF">L2764_07815</name>
</gene>
<keyword evidence="2" id="KW-1185">Reference proteome</keyword>
<protein>
    <recommendedName>
        <fullName evidence="3">Protein CR006 P-loop domain-containing protein</fullName>
    </recommendedName>
</protein>
<reference evidence="1 2" key="1">
    <citation type="submission" date="2022-01" db="EMBL/GenBank/DDBJ databases">
        <title>Whole genome-based taxonomy of the Shewanellaceae.</title>
        <authorList>
            <person name="Martin-Rodriguez A.J."/>
        </authorList>
    </citation>
    <scope>NUCLEOTIDE SEQUENCE [LARGE SCALE GENOMIC DNA]</scope>
    <source>
        <strain evidence="1 2">DSM 17177</strain>
    </source>
</reference>
<comment type="caution">
    <text evidence="1">The sequence shown here is derived from an EMBL/GenBank/DDBJ whole genome shotgun (WGS) entry which is preliminary data.</text>
</comment>
<dbReference type="Gene3D" id="3.40.50.300">
    <property type="entry name" value="P-loop containing nucleotide triphosphate hydrolases"/>
    <property type="match status" value="1"/>
</dbReference>
<proteinExistence type="predicted"/>
<accession>A0ABT0LA68</accession>
<evidence type="ECO:0000313" key="1">
    <source>
        <dbReference type="EMBL" id="MCL1124380.1"/>
    </source>
</evidence>
<organism evidence="1 2">
    <name type="scientific">Shewanella surugensis</name>
    <dbReference type="NCBI Taxonomy" id="212020"/>
    <lineage>
        <taxon>Bacteria</taxon>
        <taxon>Pseudomonadati</taxon>
        <taxon>Pseudomonadota</taxon>
        <taxon>Gammaproteobacteria</taxon>
        <taxon>Alteromonadales</taxon>
        <taxon>Shewanellaceae</taxon>
        <taxon>Shewanella</taxon>
    </lineage>
</organism>
<sequence length="291" mass="33698">MDKIQYDAEKVSLEQAQEVFLDTYFTEINTLFRAIGSSDYEISRNINRGGTRTVYDLEVKFKEQLINNSKLHCLFSESDRRALALSIFLAKIHQLSDEDKVKTILVMDDPVTSFDNERISNILRILFALKPSIKQMIITTHYKGMASAVMKKFNDAQALKIIQTSQGSNFTQTSKAEMTATAHDERYMEIMSFVDRHTQDNKITKLRPFIEDEMRQRYRLPLVALNLTDSDTFNDCIEALRNNGNIEPTVATYLHDYRTTLNLPAHELDLWTLEDSRSYAEGMMNFIYNDL</sequence>